<dbReference type="AlphaFoldDB" id="A0AA37WFR8"/>
<feature type="transmembrane region" description="Helical" evidence="6">
    <location>
        <begin position="446"/>
        <end position="468"/>
    </location>
</feature>
<organism evidence="7 8">
    <name type="scientific">Portibacter lacus</name>
    <dbReference type="NCBI Taxonomy" id="1099794"/>
    <lineage>
        <taxon>Bacteria</taxon>
        <taxon>Pseudomonadati</taxon>
        <taxon>Bacteroidota</taxon>
        <taxon>Saprospiria</taxon>
        <taxon>Saprospirales</taxon>
        <taxon>Haliscomenobacteraceae</taxon>
        <taxon>Portibacter</taxon>
    </lineage>
</organism>
<evidence type="ECO:0000313" key="7">
    <source>
        <dbReference type="EMBL" id="GLR18897.1"/>
    </source>
</evidence>
<feature type="transmembrane region" description="Helical" evidence="6">
    <location>
        <begin position="333"/>
        <end position="350"/>
    </location>
</feature>
<dbReference type="PANTHER" id="PTHR30250:SF11">
    <property type="entry name" value="O-ANTIGEN TRANSPORTER-RELATED"/>
    <property type="match status" value="1"/>
</dbReference>
<feature type="transmembrane region" description="Helical" evidence="6">
    <location>
        <begin position="362"/>
        <end position="382"/>
    </location>
</feature>
<comment type="caution">
    <text evidence="7">The sequence shown here is derived from an EMBL/GenBank/DDBJ whole genome shotgun (WGS) entry which is preliminary data.</text>
</comment>
<keyword evidence="8" id="KW-1185">Reference proteome</keyword>
<feature type="transmembrane region" description="Helical" evidence="6">
    <location>
        <begin position="295"/>
        <end position="313"/>
    </location>
</feature>
<accession>A0AA37WFR8</accession>
<evidence type="ECO:0000256" key="1">
    <source>
        <dbReference type="ARBA" id="ARBA00004651"/>
    </source>
</evidence>
<feature type="transmembrane region" description="Helical" evidence="6">
    <location>
        <begin position="264"/>
        <end position="283"/>
    </location>
</feature>
<dbReference type="InterPro" id="IPR002797">
    <property type="entry name" value="Polysacc_synth"/>
</dbReference>
<comment type="subcellular location">
    <subcellularLocation>
        <location evidence="1">Cell membrane</location>
        <topology evidence="1">Multi-pass membrane protein</topology>
    </subcellularLocation>
</comment>
<evidence type="ECO:0000256" key="3">
    <source>
        <dbReference type="ARBA" id="ARBA00022692"/>
    </source>
</evidence>
<dbReference type="Pfam" id="PF01943">
    <property type="entry name" value="Polysacc_synt"/>
    <property type="match status" value="1"/>
</dbReference>
<dbReference type="GO" id="GO:0005886">
    <property type="term" value="C:plasma membrane"/>
    <property type="evidence" value="ECO:0007669"/>
    <property type="project" value="UniProtKB-SubCell"/>
</dbReference>
<feature type="transmembrane region" description="Helical" evidence="6">
    <location>
        <begin position="42"/>
        <end position="61"/>
    </location>
</feature>
<dbReference type="EMBL" id="BSOH01000023">
    <property type="protein sequence ID" value="GLR18897.1"/>
    <property type="molecule type" value="Genomic_DNA"/>
</dbReference>
<name>A0AA37WFR8_9BACT</name>
<evidence type="ECO:0000256" key="6">
    <source>
        <dbReference type="SAM" id="Phobius"/>
    </source>
</evidence>
<sequence>MKKEFTANILFLVGLNLLIKPFYALAIDTSVQNIVGTEAYGIFLALFNFVYIQQIFADLGIQNYNNRKISRNPEQLSSFLPGVLGAKLLFSIGFGILVTITAYFFGYLAYFQSILIWIIASQACLSFLLYVRTNISGSGKYFTDSFISVLDKLILIIWMSYVIWGNPGIVDITISYFVKVQFGSIAITLFFALIYTHRKLTKLSLSIDFSFIKSLLKESLPYASLVLLMAGYSRMDSIMLEQMLNDNGQEAGLYAQSFRLFDTFNNFTFLFAVLLLPMFSRMIKQNEKVNELVSWAFRLLTLGSIFVIGMTIFRGKDILSFFYVNVESEYPAAFLFLMIAGFALSLNYIYGTLLTANGSIKILNYIALFGFVLNLGINYYLIPELGKTGAAFATMITQFVVLMIQVFYSYRIFHLSFSWVNMVKLILMSLVVIVLFYFTNSYMIDRLFISIFFNGLLFLMIAFLIGLIKKSDFKMI</sequence>
<keyword evidence="4 6" id="KW-1133">Transmembrane helix</keyword>
<protein>
    <recommendedName>
        <fullName evidence="9">Polysaccharide biosynthesis protein C-terminal domain-containing protein</fullName>
    </recommendedName>
</protein>
<feature type="transmembrane region" description="Helical" evidence="6">
    <location>
        <begin position="388"/>
        <end position="410"/>
    </location>
</feature>
<keyword evidence="5 6" id="KW-0472">Membrane</keyword>
<feature type="transmembrane region" description="Helical" evidence="6">
    <location>
        <begin position="110"/>
        <end position="130"/>
    </location>
</feature>
<evidence type="ECO:0000256" key="4">
    <source>
        <dbReference type="ARBA" id="ARBA00022989"/>
    </source>
</evidence>
<dbReference type="RefSeq" id="WP_235292842.1">
    <property type="nucleotide sequence ID" value="NZ_BSOH01000023.1"/>
</dbReference>
<gene>
    <name evidence="7" type="ORF">GCM10007940_35130</name>
</gene>
<evidence type="ECO:0000256" key="2">
    <source>
        <dbReference type="ARBA" id="ARBA00022475"/>
    </source>
</evidence>
<dbReference type="InterPro" id="IPR050833">
    <property type="entry name" value="Poly_Biosynth_Transport"/>
</dbReference>
<feature type="transmembrane region" description="Helical" evidence="6">
    <location>
        <begin position="176"/>
        <end position="195"/>
    </location>
</feature>
<feature type="transmembrane region" description="Helical" evidence="6">
    <location>
        <begin position="142"/>
        <end position="164"/>
    </location>
</feature>
<evidence type="ECO:0000313" key="8">
    <source>
        <dbReference type="Proteomes" id="UP001156666"/>
    </source>
</evidence>
<keyword evidence="2" id="KW-1003">Cell membrane</keyword>
<feature type="transmembrane region" description="Helical" evidence="6">
    <location>
        <begin position="82"/>
        <end position="104"/>
    </location>
</feature>
<reference evidence="7" key="1">
    <citation type="journal article" date="2014" name="Int. J. Syst. Evol. Microbiol.">
        <title>Complete genome sequence of Corynebacterium casei LMG S-19264T (=DSM 44701T), isolated from a smear-ripened cheese.</title>
        <authorList>
            <consortium name="US DOE Joint Genome Institute (JGI-PGF)"/>
            <person name="Walter F."/>
            <person name="Albersmeier A."/>
            <person name="Kalinowski J."/>
            <person name="Ruckert C."/>
        </authorList>
    </citation>
    <scope>NUCLEOTIDE SEQUENCE</scope>
    <source>
        <strain evidence="7">NBRC 108769</strain>
    </source>
</reference>
<proteinExistence type="predicted"/>
<dbReference type="Proteomes" id="UP001156666">
    <property type="component" value="Unassembled WGS sequence"/>
</dbReference>
<dbReference type="PANTHER" id="PTHR30250">
    <property type="entry name" value="PST FAMILY PREDICTED COLANIC ACID TRANSPORTER"/>
    <property type="match status" value="1"/>
</dbReference>
<evidence type="ECO:0008006" key="9">
    <source>
        <dbReference type="Google" id="ProtNLM"/>
    </source>
</evidence>
<reference evidence="7" key="2">
    <citation type="submission" date="2023-01" db="EMBL/GenBank/DDBJ databases">
        <title>Draft genome sequence of Portibacter lacus strain NBRC 108769.</title>
        <authorList>
            <person name="Sun Q."/>
            <person name="Mori K."/>
        </authorList>
    </citation>
    <scope>NUCLEOTIDE SEQUENCE</scope>
    <source>
        <strain evidence="7">NBRC 108769</strain>
    </source>
</reference>
<feature type="transmembrane region" description="Helical" evidence="6">
    <location>
        <begin position="422"/>
        <end position="440"/>
    </location>
</feature>
<evidence type="ECO:0000256" key="5">
    <source>
        <dbReference type="ARBA" id="ARBA00023136"/>
    </source>
</evidence>
<keyword evidence="3 6" id="KW-0812">Transmembrane</keyword>